<dbReference type="InterPro" id="IPR001845">
    <property type="entry name" value="HTH_ArsR_DNA-bd_dom"/>
</dbReference>
<sequence length="118" mass="12785">MSDLAAGRIEAVRRGLPSSAIAQDAGHLLALLGDPGRIRLLAALSAADELCVRDLADVIGRNASAVSHALRMLRGHRIVRVRRAGRLAYYRLADTHVRSLLQLAITHVTHPPRSFPDV</sequence>
<comment type="caution">
    <text evidence="5">The sequence shown here is derived from an EMBL/GenBank/DDBJ whole genome shotgun (WGS) entry which is preliminary data.</text>
</comment>
<dbReference type="SMART" id="SM00418">
    <property type="entry name" value="HTH_ARSR"/>
    <property type="match status" value="1"/>
</dbReference>
<dbReference type="InterPro" id="IPR036390">
    <property type="entry name" value="WH_DNA-bd_sf"/>
</dbReference>
<accession>A0ABV8GL50</accession>
<protein>
    <submittedName>
        <fullName evidence="5">ArsR/SmtB family transcription factor</fullName>
    </submittedName>
</protein>
<organism evidence="5 6">
    <name type="scientific">Nonomuraea purpurea</name>
    <dbReference type="NCBI Taxonomy" id="1849276"/>
    <lineage>
        <taxon>Bacteria</taxon>
        <taxon>Bacillati</taxon>
        <taxon>Actinomycetota</taxon>
        <taxon>Actinomycetes</taxon>
        <taxon>Streptosporangiales</taxon>
        <taxon>Streptosporangiaceae</taxon>
        <taxon>Nonomuraea</taxon>
    </lineage>
</organism>
<evidence type="ECO:0000313" key="6">
    <source>
        <dbReference type="Proteomes" id="UP001595851"/>
    </source>
</evidence>
<keyword evidence="3" id="KW-0804">Transcription</keyword>
<evidence type="ECO:0000256" key="2">
    <source>
        <dbReference type="ARBA" id="ARBA00023125"/>
    </source>
</evidence>
<evidence type="ECO:0000313" key="5">
    <source>
        <dbReference type="EMBL" id="MFC4013659.1"/>
    </source>
</evidence>
<dbReference type="NCBIfam" id="NF033788">
    <property type="entry name" value="HTH_metalloreg"/>
    <property type="match status" value="1"/>
</dbReference>
<dbReference type="SUPFAM" id="SSF46785">
    <property type="entry name" value="Winged helix' DNA-binding domain"/>
    <property type="match status" value="1"/>
</dbReference>
<dbReference type="PANTHER" id="PTHR43132">
    <property type="entry name" value="ARSENICAL RESISTANCE OPERON REPRESSOR ARSR-RELATED"/>
    <property type="match status" value="1"/>
</dbReference>
<dbReference type="EMBL" id="JBHSBI010000029">
    <property type="protein sequence ID" value="MFC4013659.1"/>
    <property type="molecule type" value="Genomic_DNA"/>
</dbReference>
<feature type="domain" description="HTH arsR-type" evidence="4">
    <location>
        <begin position="17"/>
        <end position="112"/>
    </location>
</feature>
<dbReference type="CDD" id="cd00090">
    <property type="entry name" value="HTH_ARSR"/>
    <property type="match status" value="1"/>
</dbReference>
<keyword evidence="1" id="KW-0805">Transcription regulation</keyword>
<reference evidence="6" key="1">
    <citation type="journal article" date="2019" name="Int. J. Syst. Evol. Microbiol.">
        <title>The Global Catalogue of Microorganisms (GCM) 10K type strain sequencing project: providing services to taxonomists for standard genome sequencing and annotation.</title>
        <authorList>
            <consortium name="The Broad Institute Genomics Platform"/>
            <consortium name="The Broad Institute Genome Sequencing Center for Infectious Disease"/>
            <person name="Wu L."/>
            <person name="Ma J."/>
        </authorList>
    </citation>
    <scope>NUCLEOTIDE SEQUENCE [LARGE SCALE GENOMIC DNA]</scope>
    <source>
        <strain evidence="6">TBRC 1276</strain>
    </source>
</reference>
<name>A0ABV8GL50_9ACTN</name>
<dbReference type="InterPro" id="IPR051011">
    <property type="entry name" value="Metal_resp_trans_reg"/>
</dbReference>
<dbReference type="Pfam" id="PF01022">
    <property type="entry name" value="HTH_5"/>
    <property type="match status" value="1"/>
</dbReference>
<dbReference type="RefSeq" id="WP_379533516.1">
    <property type="nucleotide sequence ID" value="NZ_JBHSBI010000029.1"/>
</dbReference>
<dbReference type="InterPro" id="IPR036388">
    <property type="entry name" value="WH-like_DNA-bd_sf"/>
</dbReference>
<dbReference type="PROSITE" id="PS50987">
    <property type="entry name" value="HTH_ARSR_2"/>
    <property type="match status" value="1"/>
</dbReference>
<dbReference type="PANTHER" id="PTHR43132:SF6">
    <property type="entry name" value="HTH-TYPE TRANSCRIPTIONAL REPRESSOR CZRA"/>
    <property type="match status" value="1"/>
</dbReference>
<dbReference type="Gene3D" id="1.10.10.10">
    <property type="entry name" value="Winged helix-like DNA-binding domain superfamily/Winged helix DNA-binding domain"/>
    <property type="match status" value="1"/>
</dbReference>
<evidence type="ECO:0000256" key="3">
    <source>
        <dbReference type="ARBA" id="ARBA00023163"/>
    </source>
</evidence>
<evidence type="ECO:0000256" key="1">
    <source>
        <dbReference type="ARBA" id="ARBA00023015"/>
    </source>
</evidence>
<dbReference type="PRINTS" id="PR00778">
    <property type="entry name" value="HTHARSR"/>
</dbReference>
<keyword evidence="6" id="KW-1185">Reference proteome</keyword>
<proteinExistence type="predicted"/>
<dbReference type="InterPro" id="IPR011991">
    <property type="entry name" value="ArsR-like_HTH"/>
</dbReference>
<evidence type="ECO:0000259" key="4">
    <source>
        <dbReference type="PROSITE" id="PS50987"/>
    </source>
</evidence>
<keyword evidence="2" id="KW-0238">DNA-binding</keyword>
<dbReference type="Proteomes" id="UP001595851">
    <property type="component" value="Unassembled WGS sequence"/>
</dbReference>
<gene>
    <name evidence="5" type="ORF">ACFOY2_40965</name>
</gene>